<accession>A0A9P6HPN4</accession>
<dbReference type="Proteomes" id="UP000736335">
    <property type="component" value="Unassembled WGS sequence"/>
</dbReference>
<proteinExistence type="predicted"/>
<reference evidence="2" key="2">
    <citation type="submission" date="2020-11" db="EMBL/GenBank/DDBJ databases">
        <authorList>
            <consortium name="DOE Joint Genome Institute"/>
            <person name="Kuo A."/>
            <person name="Miyauchi S."/>
            <person name="Kiss E."/>
            <person name="Drula E."/>
            <person name="Kohler A."/>
            <person name="Sanchez-Garcia M."/>
            <person name="Andreopoulos B."/>
            <person name="Barry K.W."/>
            <person name="Bonito G."/>
            <person name="Buee M."/>
            <person name="Carver A."/>
            <person name="Chen C."/>
            <person name="Cichocki N."/>
            <person name="Clum A."/>
            <person name="Culley D."/>
            <person name="Crous P.W."/>
            <person name="Fauchery L."/>
            <person name="Girlanda M."/>
            <person name="Hayes R."/>
            <person name="Keri Z."/>
            <person name="Labutti K."/>
            <person name="Lipzen A."/>
            <person name="Lombard V."/>
            <person name="Magnuson J."/>
            <person name="Maillard F."/>
            <person name="Morin E."/>
            <person name="Murat C."/>
            <person name="Nolan M."/>
            <person name="Ohm R."/>
            <person name="Pangilinan J."/>
            <person name="Pereira M."/>
            <person name="Perotto S."/>
            <person name="Peter M."/>
            <person name="Riley R."/>
            <person name="Sitrit Y."/>
            <person name="Stielow B."/>
            <person name="Szollosi G."/>
            <person name="Zifcakova L."/>
            <person name="Stursova M."/>
            <person name="Spatafora J.W."/>
            <person name="Tedersoo L."/>
            <person name="Vaario L.-M."/>
            <person name="Yamada A."/>
            <person name="Yan M."/>
            <person name="Wang P."/>
            <person name="Xu J."/>
            <person name="Bruns T."/>
            <person name="Baldrian P."/>
            <person name="Vilgalys R."/>
            <person name="Henrissat B."/>
            <person name="Grigoriev I.V."/>
            <person name="Hibbett D."/>
            <person name="Nagy L.G."/>
            <person name="Martin F.M."/>
        </authorList>
    </citation>
    <scope>NUCLEOTIDE SEQUENCE</scope>
    <source>
        <strain evidence="2">UH-Tt-Lm1</strain>
    </source>
</reference>
<dbReference type="OrthoDB" id="10384960at2759"/>
<dbReference type="AlphaFoldDB" id="A0A9P6HPN4"/>
<protein>
    <submittedName>
        <fullName evidence="2">Uncharacterized protein</fullName>
    </submittedName>
</protein>
<evidence type="ECO:0000256" key="1">
    <source>
        <dbReference type="SAM" id="MobiDB-lite"/>
    </source>
</evidence>
<reference evidence="2" key="1">
    <citation type="journal article" date="2020" name="Nat. Commun.">
        <title>Large-scale genome sequencing of mycorrhizal fungi provides insights into the early evolution of symbiotic traits.</title>
        <authorList>
            <person name="Miyauchi S."/>
            <person name="Kiss E."/>
            <person name="Kuo A."/>
            <person name="Drula E."/>
            <person name="Kohler A."/>
            <person name="Sanchez-Garcia M."/>
            <person name="Morin E."/>
            <person name="Andreopoulos B."/>
            <person name="Barry K.W."/>
            <person name="Bonito G."/>
            <person name="Buee M."/>
            <person name="Carver A."/>
            <person name="Chen C."/>
            <person name="Cichocki N."/>
            <person name="Clum A."/>
            <person name="Culley D."/>
            <person name="Crous P.W."/>
            <person name="Fauchery L."/>
            <person name="Girlanda M."/>
            <person name="Hayes R.D."/>
            <person name="Keri Z."/>
            <person name="LaButti K."/>
            <person name="Lipzen A."/>
            <person name="Lombard V."/>
            <person name="Magnuson J."/>
            <person name="Maillard F."/>
            <person name="Murat C."/>
            <person name="Nolan M."/>
            <person name="Ohm R.A."/>
            <person name="Pangilinan J."/>
            <person name="Pereira M.F."/>
            <person name="Perotto S."/>
            <person name="Peter M."/>
            <person name="Pfister S."/>
            <person name="Riley R."/>
            <person name="Sitrit Y."/>
            <person name="Stielow J.B."/>
            <person name="Szollosi G."/>
            <person name="Zifcakova L."/>
            <person name="Stursova M."/>
            <person name="Spatafora J.W."/>
            <person name="Tedersoo L."/>
            <person name="Vaario L.M."/>
            <person name="Yamada A."/>
            <person name="Yan M."/>
            <person name="Wang P."/>
            <person name="Xu J."/>
            <person name="Bruns T."/>
            <person name="Baldrian P."/>
            <person name="Vilgalys R."/>
            <person name="Dunand C."/>
            <person name="Henrissat B."/>
            <person name="Grigoriev I.V."/>
            <person name="Hibbett D."/>
            <person name="Nagy L.G."/>
            <person name="Martin F.M."/>
        </authorList>
    </citation>
    <scope>NUCLEOTIDE SEQUENCE</scope>
    <source>
        <strain evidence="2">UH-Tt-Lm1</strain>
    </source>
</reference>
<organism evidence="2 3">
    <name type="scientific">Thelephora terrestris</name>
    <dbReference type="NCBI Taxonomy" id="56493"/>
    <lineage>
        <taxon>Eukaryota</taxon>
        <taxon>Fungi</taxon>
        <taxon>Dikarya</taxon>
        <taxon>Basidiomycota</taxon>
        <taxon>Agaricomycotina</taxon>
        <taxon>Agaricomycetes</taxon>
        <taxon>Thelephorales</taxon>
        <taxon>Thelephoraceae</taxon>
        <taxon>Thelephora</taxon>
    </lineage>
</organism>
<dbReference type="EMBL" id="WIUZ02000002">
    <property type="protein sequence ID" value="KAF9791026.1"/>
    <property type="molecule type" value="Genomic_DNA"/>
</dbReference>
<keyword evidence="3" id="KW-1185">Reference proteome</keyword>
<evidence type="ECO:0000313" key="2">
    <source>
        <dbReference type="EMBL" id="KAF9791026.1"/>
    </source>
</evidence>
<gene>
    <name evidence="2" type="ORF">BJ322DRAFT_1104680</name>
</gene>
<name>A0A9P6HPN4_9AGAM</name>
<sequence>MSPVPPFRPLARDIVRVAASVDRTLHNFFYDNSRLSALSVASEAMAKKSKSLTPDIPSPSTRKEPKNSPQRPGVILDVSSDNATVAIFTTLQGKRLSEVKGILRPIMAEILPVGHNGDHETSEPYWLHTLKVLPTWRAPDTANNILCLCIKHQVPIDKLEPWSWKGEPKMAAGQKYKMCKSDFKLLQQLCKRNERLRGLFASSEMGWLFEELRLDDFIRP</sequence>
<comment type="caution">
    <text evidence="2">The sequence shown here is derived from an EMBL/GenBank/DDBJ whole genome shotgun (WGS) entry which is preliminary data.</text>
</comment>
<evidence type="ECO:0000313" key="3">
    <source>
        <dbReference type="Proteomes" id="UP000736335"/>
    </source>
</evidence>
<feature type="region of interest" description="Disordered" evidence="1">
    <location>
        <begin position="48"/>
        <end position="74"/>
    </location>
</feature>